<dbReference type="SUPFAM" id="SSF109604">
    <property type="entry name" value="HD-domain/PDEase-like"/>
    <property type="match status" value="1"/>
</dbReference>
<accession>A0A135I9A6</accession>
<gene>
    <name evidence="2" type="ORF">ATN88_19665</name>
</gene>
<reference evidence="2 3" key="1">
    <citation type="submission" date="2015-11" db="EMBL/GenBank/DDBJ databases">
        <title>Genomic Taxonomy of the Vibrionaceae.</title>
        <authorList>
            <person name="Gomez-Gil B."/>
            <person name="Enciso-Ibarra J."/>
        </authorList>
    </citation>
    <scope>NUCLEOTIDE SEQUENCE [LARGE SCALE GENOMIC DNA]</scope>
    <source>
        <strain evidence="2 3">CAIM 912</strain>
    </source>
</reference>
<dbReference type="CDD" id="cd00077">
    <property type="entry name" value="HDc"/>
    <property type="match status" value="1"/>
</dbReference>
<dbReference type="Pfam" id="PF13487">
    <property type="entry name" value="HD_5"/>
    <property type="match status" value="1"/>
</dbReference>
<evidence type="ECO:0000313" key="3">
    <source>
        <dbReference type="Proteomes" id="UP000070529"/>
    </source>
</evidence>
<feature type="domain" description="HD-GYP" evidence="1">
    <location>
        <begin position="151"/>
        <end position="347"/>
    </location>
</feature>
<dbReference type="InterPro" id="IPR037522">
    <property type="entry name" value="HD_GYP_dom"/>
</dbReference>
<dbReference type="STRING" id="294935.ATN88_19665"/>
<dbReference type="PANTHER" id="PTHR43155">
    <property type="entry name" value="CYCLIC DI-GMP PHOSPHODIESTERASE PA4108-RELATED"/>
    <property type="match status" value="1"/>
</dbReference>
<dbReference type="Gene3D" id="1.10.3210.10">
    <property type="entry name" value="Hypothetical protein af1432"/>
    <property type="match status" value="1"/>
</dbReference>
<comment type="caution">
    <text evidence="2">The sequence shown here is derived from an EMBL/GenBank/DDBJ whole genome shotgun (WGS) entry which is preliminary data.</text>
</comment>
<dbReference type="Pfam" id="PF11871">
    <property type="entry name" value="DUF3391"/>
    <property type="match status" value="1"/>
</dbReference>
<protein>
    <recommendedName>
        <fullName evidence="1">HD-GYP domain-containing protein</fullName>
    </recommendedName>
</protein>
<dbReference type="AlphaFoldDB" id="A0A135I9A6"/>
<dbReference type="InterPro" id="IPR021812">
    <property type="entry name" value="DUF3391"/>
</dbReference>
<name>A0A135I9A6_9GAMM</name>
<proteinExistence type="predicted"/>
<dbReference type="EMBL" id="LNTY01000030">
    <property type="protein sequence ID" value="KXF82035.1"/>
    <property type="molecule type" value="Genomic_DNA"/>
</dbReference>
<organism evidence="2 3">
    <name type="scientific">Enterovibrio coralii</name>
    <dbReference type="NCBI Taxonomy" id="294935"/>
    <lineage>
        <taxon>Bacteria</taxon>
        <taxon>Pseudomonadati</taxon>
        <taxon>Pseudomonadota</taxon>
        <taxon>Gammaproteobacteria</taxon>
        <taxon>Vibrionales</taxon>
        <taxon>Vibrionaceae</taxon>
        <taxon>Enterovibrio</taxon>
    </lineage>
</organism>
<dbReference type="OrthoDB" id="9764808at2"/>
<dbReference type="PROSITE" id="PS51832">
    <property type="entry name" value="HD_GYP"/>
    <property type="match status" value="1"/>
</dbReference>
<dbReference type="SMART" id="SM00471">
    <property type="entry name" value="HDc"/>
    <property type="match status" value="1"/>
</dbReference>
<sequence>MKGQRITKSQLHKGLYIKLPLRWHEHPFLRSAFEVRTAEEVALIKKLPLDYLLYFPEKSSEKLKTVEEAAKAKQVSPEVEPSREEVVQLSVELHQQKQQQIKEMTALRNRHSECEQKYKQSILKLRQGIGEMGRNPERACAEIKGLSSELSAIATSGPLTMHLIDKKNDNDEHFTHTLNVAVFALMIGKMRGYSETEMTDLLMGAFLHDIGLIDIHQPMGADGKLALTSAAKHREQHTIFGVRMVEDFEGVTLNVLNVIQNHHEYFDGSGFPKGLQGDAVDDMSQIVSIANMYDDLCQPQKSGKAYQPSSAIALLYKNMKAKFRPDLMELFVKMIGVYPPGSIVLLSDQSAAMVLSNNLESLLKPNVVVYDAMIPRDQAPILDLSNTDLTVKQVVKLKSVPRHIYDYLCPSSKFHYFFDSAVT</sequence>
<evidence type="ECO:0000313" key="2">
    <source>
        <dbReference type="EMBL" id="KXF82035.1"/>
    </source>
</evidence>
<dbReference type="RefSeq" id="WP_067414701.1">
    <property type="nucleotide sequence ID" value="NZ_LNTY01000030.1"/>
</dbReference>
<dbReference type="GO" id="GO:0008081">
    <property type="term" value="F:phosphoric diester hydrolase activity"/>
    <property type="evidence" value="ECO:0007669"/>
    <property type="project" value="UniProtKB-ARBA"/>
</dbReference>
<keyword evidence="3" id="KW-1185">Reference proteome</keyword>
<dbReference type="Proteomes" id="UP000070529">
    <property type="component" value="Unassembled WGS sequence"/>
</dbReference>
<dbReference type="PANTHER" id="PTHR43155:SF2">
    <property type="entry name" value="CYCLIC DI-GMP PHOSPHODIESTERASE PA4108"/>
    <property type="match status" value="1"/>
</dbReference>
<dbReference type="InterPro" id="IPR003607">
    <property type="entry name" value="HD/PDEase_dom"/>
</dbReference>
<evidence type="ECO:0000259" key="1">
    <source>
        <dbReference type="PROSITE" id="PS51832"/>
    </source>
</evidence>